<feature type="transmembrane region" description="Helical" evidence="1">
    <location>
        <begin position="75"/>
        <end position="94"/>
    </location>
</feature>
<dbReference type="GeneID" id="78276259"/>
<feature type="transmembrane region" description="Helical" evidence="1">
    <location>
        <begin position="25"/>
        <end position="42"/>
    </location>
</feature>
<evidence type="ECO:0000313" key="3">
    <source>
        <dbReference type="Proteomes" id="UP000186705"/>
    </source>
</evidence>
<dbReference type="Proteomes" id="UP000186705">
    <property type="component" value="Unassembled WGS sequence"/>
</dbReference>
<reference evidence="2 3" key="1">
    <citation type="submission" date="2016-11" db="EMBL/GenBank/DDBJ databases">
        <title>Description of two novel members of the family Erysipelotrichaceae: Ileibacterium lipovorans gen. nov., sp. nov. and Dubosiella newyorkensis, gen. nov., sp. nov.</title>
        <authorList>
            <person name="Cox L.M."/>
            <person name="Sohn J."/>
            <person name="Tyrrell K.L."/>
            <person name="Citron D.M."/>
            <person name="Lawson P.A."/>
            <person name="Patel N.B."/>
            <person name="Iizumi T."/>
            <person name="Perez-Perez G.I."/>
            <person name="Goldstein E.J."/>
            <person name="Blaser M.J."/>
        </authorList>
    </citation>
    <scope>NUCLEOTIDE SEQUENCE [LARGE SCALE GENOMIC DNA]</scope>
    <source>
        <strain evidence="2 3">NYU-BL-A4</strain>
    </source>
</reference>
<evidence type="ECO:0000313" key="2">
    <source>
        <dbReference type="EMBL" id="OLU44762.1"/>
    </source>
</evidence>
<keyword evidence="1" id="KW-0812">Transmembrane</keyword>
<sequence>MEQPKIPTIPEEQPKPIVIQTESKLWIVSLICIGLSLFLILLSTWLGFIPTIIATALAIVASILAWKDFDHSKKMIALLCAGICCAIIGIYAFGSSLHGALYQFGSYLNTYDTYDDDEWYPLDEYNDRFDHDHYWEEIWD</sequence>
<gene>
    <name evidence="2" type="ORF">BO225_09955</name>
</gene>
<keyword evidence="1" id="KW-0472">Membrane</keyword>
<feature type="transmembrane region" description="Helical" evidence="1">
    <location>
        <begin position="48"/>
        <end position="66"/>
    </location>
</feature>
<dbReference type="OrthoDB" id="9874340at2"/>
<dbReference type="EMBL" id="MPKA01000095">
    <property type="protein sequence ID" value="OLU44762.1"/>
    <property type="molecule type" value="Genomic_DNA"/>
</dbReference>
<keyword evidence="3" id="KW-1185">Reference proteome</keyword>
<name>A0A1U7NKM4_9FIRM</name>
<organism evidence="2 3">
    <name type="scientific">Dubosiella newyorkensis</name>
    <dbReference type="NCBI Taxonomy" id="1862672"/>
    <lineage>
        <taxon>Bacteria</taxon>
        <taxon>Bacillati</taxon>
        <taxon>Bacillota</taxon>
        <taxon>Erysipelotrichia</taxon>
        <taxon>Erysipelotrichales</taxon>
        <taxon>Erysipelotrichaceae</taxon>
        <taxon>Dubosiella</taxon>
    </lineage>
</organism>
<dbReference type="STRING" id="1862672.BO225_09955"/>
<keyword evidence="1" id="KW-1133">Transmembrane helix</keyword>
<dbReference type="RefSeq" id="WP_076342101.1">
    <property type="nucleotide sequence ID" value="NZ_CAMNTW010000031.1"/>
</dbReference>
<evidence type="ECO:0000256" key="1">
    <source>
        <dbReference type="SAM" id="Phobius"/>
    </source>
</evidence>
<comment type="caution">
    <text evidence="2">The sequence shown here is derived from an EMBL/GenBank/DDBJ whole genome shotgun (WGS) entry which is preliminary data.</text>
</comment>
<proteinExistence type="predicted"/>
<protein>
    <submittedName>
        <fullName evidence="2">Uncharacterized protein</fullName>
    </submittedName>
</protein>
<accession>A0A1U7NKM4</accession>
<dbReference type="AlphaFoldDB" id="A0A1U7NKM4"/>